<keyword evidence="2" id="KW-1185">Reference proteome</keyword>
<evidence type="ECO:0000313" key="2">
    <source>
        <dbReference type="Proteomes" id="UP000003844"/>
    </source>
</evidence>
<protein>
    <submittedName>
        <fullName evidence="1">Sigma-54 modulation protein-like ribosome-associated protein</fullName>
    </submittedName>
</protein>
<dbReference type="HOGENOM" id="CLU_071472_5_0_10"/>
<dbReference type="OrthoDB" id="9808702at2"/>
<dbReference type="Gene3D" id="3.30.160.100">
    <property type="entry name" value="Ribosome hibernation promotion factor-like"/>
    <property type="match status" value="1"/>
</dbReference>
<sequence length="99" mass="11565">MEALFQFVHLERSERLEQFISEKLDKLENKYDWIVKAQVYFKKQDGQDPKGFICNMKLSVPGPLIFAESNEESFEAAGAETIRDLEKQLSKKKGQMKTY</sequence>
<dbReference type="STRING" id="865937.Gilli_0054"/>
<dbReference type="InterPro" id="IPR003489">
    <property type="entry name" value="RHF/RaiA"/>
</dbReference>
<name>H2BQP3_GILLR</name>
<dbReference type="EMBL" id="JH594605">
    <property type="protein sequence ID" value="EHQ04212.1"/>
    <property type="molecule type" value="Genomic_DNA"/>
</dbReference>
<dbReference type="RefSeq" id="WP_006987104.1">
    <property type="nucleotide sequence ID" value="NZ_JH594605.1"/>
</dbReference>
<accession>H2BQP3</accession>
<dbReference type="SUPFAM" id="SSF69754">
    <property type="entry name" value="Ribosome binding protein Y (YfiA homologue)"/>
    <property type="match status" value="1"/>
</dbReference>
<dbReference type="InterPro" id="IPR036567">
    <property type="entry name" value="RHF-like"/>
</dbReference>
<reference evidence="2" key="1">
    <citation type="journal article" date="2012" name="Stand. Genomic Sci.">
        <title>Genome sequence of the Antarctic rhodopsins-containing flavobacterium Gillisia limnaea type strain (R-8282(T)).</title>
        <authorList>
            <person name="Riedel T."/>
            <person name="Held B."/>
            <person name="Nolan M."/>
            <person name="Lucas S."/>
            <person name="Lapidus A."/>
            <person name="Tice H."/>
            <person name="Del Rio T.G."/>
            <person name="Cheng J.F."/>
            <person name="Han C."/>
            <person name="Tapia R."/>
            <person name="Goodwin L.A."/>
            <person name="Pitluck S."/>
            <person name="Liolios K."/>
            <person name="Mavromatis K."/>
            <person name="Pagani I."/>
            <person name="Ivanova N."/>
            <person name="Mikhailova N."/>
            <person name="Pati A."/>
            <person name="Chen A."/>
            <person name="Palaniappan K."/>
            <person name="Land M."/>
            <person name="Rohde M."/>
            <person name="Tindall B.J."/>
            <person name="Detter J.C."/>
            <person name="Goker M."/>
            <person name="Bristow J."/>
            <person name="Eisen J.A."/>
            <person name="Markowitz V."/>
            <person name="Hugenholtz P."/>
            <person name="Kyrpides N.C."/>
            <person name="Klenk H.P."/>
            <person name="Woyke T."/>
        </authorList>
    </citation>
    <scope>NUCLEOTIDE SEQUENCE [LARGE SCALE GENOMIC DNA]</scope>
    <source>
        <strain evidence="2">DSM 15749 / LMG 21470 / R-8282</strain>
    </source>
</reference>
<dbReference type="eggNOG" id="COG1544">
    <property type="taxonomic scope" value="Bacteria"/>
</dbReference>
<dbReference type="Proteomes" id="UP000003844">
    <property type="component" value="Unassembled WGS sequence"/>
</dbReference>
<proteinExistence type="predicted"/>
<organism evidence="1 2">
    <name type="scientific">Gillisia limnaea (strain DSM 15749 / LMG 21470 / R-8282)</name>
    <dbReference type="NCBI Taxonomy" id="865937"/>
    <lineage>
        <taxon>Bacteria</taxon>
        <taxon>Pseudomonadati</taxon>
        <taxon>Bacteroidota</taxon>
        <taxon>Flavobacteriia</taxon>
        <taxon>Flavobacteriales</taxon>
        <taxon>Flavobacteriaceae</taxon>
        <taxon>Gillisia</taxon>
    </lineage>
</organism>
<gene>
    <name evidence="1" type="ORF">Gilli_0054</name>
</gene>
<dbReference type="AlphaFoldDB" id="H2BQP3"/>
<dbReference type="Pfam" id="PF02482">
    <property type="entry name" value="Ribosomal_S30AE"/>
    <property type="match status" value="1"/>
</dbReference>
<evidence type="ECO:0000313" key="1">
    <source>
        <dbReference type="EMBL" id="EHQ04212.1"/>
    </source>
</evidence>